<feature type="coiled-coil region" evidence="1">
    <location>
        <begin position="158"/>
        <end position="185"/>
    </location>
</feature>
<dbReference type="AlphaFoldDB" id="A0A6P5JFC6"/>
<keyword evidence="1" id="KW-0175">Coiled coil</keyword>
<evidence type="ECO:0000313" key="3">
    <source>
        <dbReference type="Proteomes" id="UP000515140"/>
    </source>
</evidence>
<gene>
    <name evidence="4" type="primary">LOC110201530</name>
</gene>
<reference evidence="4" key="1">
    <citation type="submission" date="2025-08" db="UniProtKB">
        <authorList>
            <consortium name="RefSeq"/>
        </authorList>
    </citation>
    <scope>IDENTIFICATION</scope>
    <source>
        <tissue evidence="4">Spleen</tissue>
    </source>
</reference>
<evidence type="ECO:0000256" key="1">
    <source>
        <dbReference type="SAM" id="Coils"/>
    </source>
</evidence>
<organism evidence="3 4">
    <name type="scientific">Phascolarctos cinereus</name>
    <name type="common">Koala</name>
    <dbReference type="NCBI Taxonomy" id="38626"/>
    <lineage>
        <taxon>Eukaryota</taxon>
        <taxon>Metazoa</taxon>
        <taxon>Chordata</taxon>
        <taxon>Craniata</taxon>
        <taxon>Vertebrata</taxon>
        <taxon>Euteleostomi</taxon>
        <taxon>Mammalia</taxon>
        <taxon>Metatheria</taxon>
        <taxon>Diprotodontia</taxon>
        <taxon>Phascolarctidae</taxon>
        <taxon>Phascolarctos</taxon>
    </lineage>
</organism>
<dbReference type="GO" id="GO:0051011">
    <property type="term" value="F:microtubule minus-end binding"/>
    <property type="evidence" value="ECO:0007669"/>
    <property type="project" value="TreeGrafter"/>
</dbReference>
<feature type="chain" id="PRO_5027863092" evidence="2">
    <location>
        <begin position="20"/>
        <end position="336"/>
    </location>
</feature>
<sequence>MALLCLAFYSLENIMTAISSDPPNSPMRLYPSFEDSFASVPDSGAKERITELTRIGHELLLCGPDDQDLIKGFTGVKEQLYFFNQLLDLVTSLDPEYATSFFSVEENFPKLVKDNEMLLKKVFTSHVYKEILDPKLSHLPLDMERSRGIRENLHRMPLEAKKTKVEELSEKLTKLTEMLQAHKEEVPTRQDSVSRLFLPNHARCPVQCSPHRGKISSQGRGTLGLTLSDFHQLVVAFIHVFEDELHEHCNRPAPNINPCGPFFQSVHETLTLCNQELKAVNEVMDTCVRVEDIAELSRREKAYLGEGNHMVTLVEKLKELKRKYELFQDSPWTPLE</sequence>
<dbReference type="InterPro" id="IPR029711">
    <property type="entry name" value="Haus7-like"/>
</dbReference>
<keyword evidence="2" id="KW-0732">Signal</keyword>
<evidence type="ECO:0000256" key="2">
    <source>
        <dbReference type="SAM" id="SignalP"/>
    </source>
</evidence>
<keyword evidence="3" id="KW-1185">Reference proteome</keyword>
<dbReference type="GO" id="GO:0051225">
    <property type="term" value="P:spindle assembly"/>
    <property type="evidence" value="ECO:0007669"/>
    <property type="project" value="TreeGrafter"/>
</dbReference>
<feature type="signal peptide" evidence="2">
    <location>
        <begin position="1"/>
        <end position="19"/>
    </location>
</feature>
<dbReference type="PANTHER" id="PTHR14352">
    <property type="entry name" value="HAUS AUGMIN-LIKE COMPLEX SUBUNIT 7"/>
    <property type="match status" value="1"/>
</dbReference>
<dbReference type="GO" id="GO:0031023">
    <property type="term" value="P:microtubule organizing center organization"/>
    <property type="evidence" value="ECO:0007669"/>
    <property type="project" value="TreeGrafter"/>
</dbReference>
<dbReference type="GeneID" id="110201530"/>
<dbReference type="Proteomes" id="UP000515140">
    <property type="component" value="Unplaced"/>
</dbReference>
<name>A0A6P5JFC6_PHACI</name>
<dbReference type="RefSeq" id="XP_020832915.1">
    <property type="nucleotide sequence ID" value="XM_020977256.1"/>
</dbReference>
<dbReference type="PANTHER" id="PTHR14352:SF2">
    <property type="entry name" value="HAUS AUGMIN-LIKE COMPLEX SUBUNIT 7"/>
    <property type="match status" value="1"/>
</dbReference>
<evidence type="ECO:0000313" key="4">
    <source>
        <dbReference type="RefSeq" id="XP_020832915.1"/>
    </source>
</evidence>
<dbReference type="GO" id="GO:0070652">
    <property type="term" value="C:HAUS complex"/>
    <property type="evidence" value="ECO:0007669"/>
    <property type="project" value="TreeGrafter"/>
</dbReference>
<proteinExistence type="predicted"/>
<accession>A0A6P5JFC6</accession>
<protein>
    <submittedName>
        <fullName evidence="4">HAUS augmin-like complex subunit 7 isoform X4</fullName>
    </submittedName>
</protein>